<dbReference type="Proteomes" id="UP000284451">
    <property type="component" value="Unassembled WGS sequence"/>
</dbReference>
<gene>
    <name evidence="2" type="ORF">D2T29_22465</name>
</gene>
<organism evidence="2 3">
    <name type="scientific">Paenirhodobacter populi</name>
    <dbReference type="NCBI Taxonomy" id="2306993"/>
    <lineage>
        <taxon>Bacteria</taxon>
        <taxon>Pseudomonadati</taxon>
        <taxon>Pseudomonadota</taxon>
        <taxon>Alphaproteobacteria</taxon>
        <taxon>Rhodobacterales</taxon>
        <taxon>Rhodobacter group</taxon>
        <taxon>Paenirhodobacter</taxon>
    </lineage>
</organism>
<dbReference type="EMBL" id="SAUY01000089">
    <property type="protein sequence ID" value="RWR24948.1"/>
    <property type="molecule type" value="Genomic_DNA"/>
</dbReference>
<evidence type="ECO:0000256" key="1">
    <source>
        <dbReference type="SAM" id="MobiDB-lite"/>
    </source>
</evidence>
<evidence type="ECO:0000313" key="2">
    <source>
        <dbReference type="EMBL" id="RWR24948.1"/>
    </source>
</evidence>
<proteinExistence type="predicted"/>
<sequence>MNGQPQDFAMPSDTWAPERGPGGKFLPGQGGRPKGSRNRFAAATMKQITDLKDDAISSLTAQVQAGNMDAVKFVLERIVGRNRMIELSGDKPTDVSDALINGEISTDEAKSIALTIEKLRRVEDLDAVVERLAALEKLLQG</sequence>
<reference evidence="2 3" key="2">
    <citation type="submission" date="2019-01" db="EMBL/GenBank/DDBJ databases">
        <authorList>
            <person name="Li Y."/>
        </authorList>
    </citation>
    <scope>NUCLEOTIDE SEQUENCE [LARGE SCALE GENOMIC DNA]</scope>
    <source>
        <strain evidence="2 3">07D10-4-3</strain>
    </source>
</reference>
<feature type="region of interest" description="Disordered" evidence="1">
    <location>
        <begin position="1"/>
        <end position="38"/>
    </location>
</feature>
<name>A0A443JWR4_9RHOB</name>
<evidence type="ECO:0008006" key="4">
    <source>
        <dbReference type="Google" id="ProtNLM"/>
    </source>
</evidence>
<feature type="compositionally biased region" description="Gly residues" evidence="1">
    <location>
        <begin position="20"/>
        <end position="33"/>
    </location>
</feature>
<comment type="caution">
    <text evidence="2">The sequence shown here is derived from an EMBL/GenBank/DDBJ whole genome shotgun (WGS) entry which is preliminary data.</text>
</comment>
<accession>A0A443JWR4</accession>
<protein>
    <recommendedName>
        <fullName evidence="4">DUF5681 domain-containing protein</fullName>
    </recommendedName>
</protein>
<evidence type="ECO:0000313" key="3">
    <source>
        <dbReference type="Proteomes" id="UP000284451"/>
    </source>
</evidence>
<dbReference type="AlphaFoldDB" id="A0A443JWR4"/>
<dbReference type="RefSeq" id="WP_128234231.1">
    <property type="nucleotide sequence ID" value="NZ_SAUY01000089.1"/>
</dbReference>
<reference evidence="2 3" key="1">
    <citation type="submission" date="2019-01" db="EMBL/GenBank/DDBJ databases">
        <title>Sinorhodobacter populi sp. nov. isolated from the symptomatic bark tissue of Populus euramericana canker.</title>
        <authorList>
            <person name="Xu G."/>
        </authorList>
    </citation>
    <scope>NUCLEOTIDE SEQUENCE [LARGE SCALE GENOMIC DNA]</scope>
    <source>
        <strain evidence="2 3">07D10-4-3</strain>
    </source>
</reference>